<comment type="subcellular location">
    <subcellularLocation>
        <location evidence="1">Cell membrane</location>
        <topology evidence="1">Multi-pass membrane protein</topology>
    </subcellularLocation>
</comment>
<evidence type="ECO:0000313" key="8">
    <source>
        <dbReference type="Proteomes" id="UP001602089"/>
    </source>
</evidence>
<evidence type="ECO:0000256" key="3">
    <source>
        <dbReference type="ARBA" id="ARBA00022475"/>
    </source>
</evidence>
<organism evidence="7 8">
    <name type="scientific">Nocardia elegans</name>
    <dbReference type="NCBI Taxonomy" id="300029"/>
    <lineage>
        <taxon>Bacteria</taxon>
        <taxon>Bacillati</taxon>
        <taxon>Actinomycetota</taxon>
        <taxon>Actinomycetes</taxon>
        <taxon>Mycobacteriales</taxon>
        <taxon>Nocardiaceae</taxon>
        <taxon>Nocardia</taxon>
    </lineage>
</organism>
<dbReference type="RefSeq" id="WP_387132675.1">
    <property type="nucleotide sequence ID" value="NZ_JADLPS010000014.1"/>
</dbReference>
<comment type="similarity">
    <text evidence="2">Belongs to the DoxX family.</text>
</comment>
<gene>
    <name evidence="7" type="ORF">ACFYY5_33180</name>
</gene>
<accession>A0ABW6TNL0</accession>
<evidence type="ECO:0000256" key="1">
    <source>
        <dbReference type="ARBA" id="ARBA00004651"/>
    </source>
</evidence>
<dbReference type="Pfam" id="PF07681">
    <property type="entry name" value="DoxX"/>
    <property type="match status" value="1"/>
</dbReference>
<keyword evidence="8" id="KW-1185">Reference proteome</keyword>
<dbReference type="EMBL" id="JBIATK010000017">
    <property type="protein sequence ID" value="MFF4027710.1"/>
    <property type="molecule type" value="Genomic_DNA"/>
</dbReference>
<reference evidence="7 8" key="1">
    <citation type="submission" date="2024-10" db="EMBL/GenBank/DDBJ databases">
        <title>The Natural Products Discovery Center: Release of the First 8490 Sequenced Strains for Exploring Actinobacteria Biosynthetic Diversity.</title>
        <authorList>
            <person name="Kalkreuter E."/>
            <person name="Kautsar S.A."/>
            <person name="Yang D."/>
            <person name="Bader C.D."/>
            <person name="Teijaro C.N."/>
            <person name="Fluegel L."/>
            <person name="Davis C.M."/>
            <person name="Simpson J.R."/>
            <person name="Lauterbach L."/>
            <person name="Steele A.D."/>
            <person name="Gui C."/>
            <person name="Meng S."/>
            <person name="Li G."/>
            <person name="Viehrig K."/>
            <person name="Ye F."/>
            <person name="Su P."/>
            <person name="Kiefer A.F."/>
            <person name="Nichols A."/>
            <person name="Cepeda A.J."/>
            <person name="Yan W."/>
            <person name="Fan B."/>
            <person name="Jiang Y."/>
            <person name="Adhikari A."/>
            <person name="Zheng C.-J."/>
            <person name="Schuster L."/>
            <person name="Cowan T.M."/>
            <person name="Smanski M.J."/>
            <person name="Chevrette M.G."/>
            <person name="De Carvalho L.P.S."/>
            <person name="Shen B."/>
        </authorList>
    </citation>
    <scope>NUCLEOTIDE SEQUENCE [LARGE SCALE GENOMIC DNA]</scope>
    <source>
        <strain evidence="7 8">NPDC001867</strain>
    </source>
</reference>
<evidence type="ECO:0000256" key="2">
    <source>
        <dbReference type="ARBA" id="ARBA00006679"/>
    </source>
</evidence>
<dbReference type="PANTHER" id="PTHR33452:SF1">
    <property type="entry name" value="INNER MEMBRANE PROTEIN YPHA-RELATED"/>
    <property type="match status" value="1"/>
</dbReference>
<dbReference type="InterPro" id="IPR051907">
    <property type="entry name" value="DoxX-like_oxidoreductase"/>
</dbReference>
<keyword evidence="5" id="KW-1133">Transmembrane helix</keyword>
<evidence type="ECO:0000256" key="5">
    <source>
        <dbReference type="ARBA" id="ARBA00022989"/>
    </source>
</evidence>
<keyword evidence="6" id="KW-0472">Membrane</keyword>
<dbReference type="Proteomes" id="UP001602089">
    <property type="component" value="Unassembled WGS sequence"/>
</dbReference>
<comment type="caution">
    <text evidence="7">The sequence shown here is derived from an EMBL/GenBank/DDBJ whole genome shotgun (WGS) entry which is preliminary data.</text>
</comment>
<name>A0ABW6TNL0_9NOCA</name>
<sequence>MAEAQRWSWSKILGPEGPPAAICIRLAVGMVFLSEGIQKFVYPQALGPGRFDKIGIPAPTFFADLDGVVEIVCGALVLLGLLTRPAAVPLLIDIVLAIALTKVRELRPGGFGGVQGFWGMAHDARTDFAMLLGLIFLLWVGPGRWSLDVLIARPAGPSPAGRVSAGGRVNPP</sequence>
<protein>
    <submittedName>
        <fullName evidence="7">DoxX family protein</fullName>
    </submittedName>
</protein>
<evidence type="ECO:0000256" key="6">
    <source>
        <dbReference type="ARBA" id="ARBA00023136"/>
    </source>
</evidence>
<dbReference type="PANTHER" id="PTHR33452">
    <property type="entry name" value="OXIDOREDUCTASE CATD-RELATED"/>
    <property type="match status" value="1"/>
</dbReference>
<keyword evidence="4" id="KW-0812">Transmembrane</keyword>
<dbReference type="InterPro" id="IPR032808">
    <property type="entry name" value="DoxX"/>
</dbReference>
<proteinExistence type="inferred from homology"/>
<evidence type="ECO:0000256" key="4">
    <source>
        <dbReference type="ARBA" id="ARBA00022692"/>
    </source>
</evidence>
<keyword evidence="3" id="KW-1003">Cell membrane</keyword>
<evidence type="ECO:0000313" key="7">
    <source>
        <dbReference type="EMBL" id="MFF4027710.1"/>
    </source>
</evidence>